<dbReference type="Proteomes" id="UP000694865">
    <property type="component" value="Unplaced"/>
</dbReference>
<keyword evidence="13" id="KW-1185">Reference proteome</keyword>
<evidence type="ECO:0000256" key="6">
    <source>
        <dbReference type="ARBA" id="ARBA00022763"/>
    </source>
</evidence>
<evidence type="ECO:0000256" key="9">
    <source>
        <dbReference type="ARBA" id="ARBA00023242"/>
    </source>
</evidence>
<dbReference type="RefSeq" id="XP_006813162.1">
    <property type="nucleotide sequence ID" value="XM_006813099.1"/>
</dbReference>
<dbReference type="Pfam" id="PF14910">
    <property type="entry name" value="MMS22L_N"/>
    <property type="match status" value="2"/>
</dbReference>
<feature type="domain" description="Protein MMS22-like N-terminal" evidence="11">
    <location>
        <begin position="128"/>
        <end position="555"/>
    </location>
</feature>
<reference evidence="14" key="1">
    <citation type="submission" date="2025-08" db="UniProtKB">
        <authorList>
            <consortium name="RefSeq"/>
        </authorList>
    </citation>
    <scope>IDENTIFICATION</scope>
    <source>
        <tissue evidence="14">Testes</tissue>
    </source>
</reference>
<keyword evidence="6" id="KW-0227">DNA damage</keyword>
<evidence type="ECO:0000313" key="13">
    <source>
        <dbReference type="Proteomes" id="UP000694865"/>
    </source>
</evidence>
<evidence type="ECO:0000256" key="7">
    <source>
        <dbReference type="ARBA" id="ARBA00022853"/>
    </source>
</evidence>
<dbReference type="GeneID" id="100372413"/>
<evidence type="ECO:0000256" key="2">
    <source>
        <dbReference type="ARBA" id="ARBA00004286"/>
    </source>
</evidence>
<protein>
    <recommendedName>
        <fullName evidence="4">Protein MMS22-like</fullName>
    </recommendedName>
    <alternativeName>
        <fullName evidence="10">Methyl methanesulfonate-sensitivity protein 22-like</fullName>
    </alternativeName>
</protein>
<evidence type="ECO:0000256" key="1">
    <source>
        <dbReference type="ARBA" id="ARBA00004123"/>
    </source>
</evidence>
<keyword evidence="9" id="KW-0539">Nucleus</keyword>
<dbReference type="PANTHER" id="PTHR28547:SF1">
    <property type="entry name" value="PROTEIN MMS22-LIKE"/>
    <property type="match status" value="1"/>
</dbReference>
<proteinExistence type="inferred from homology"/>
<dbReference type="Pfam" id="PF14911">
    <property type="entry name" value="MMS22L_C"/>
    <property type="match status" value="1"/>
</dbReference>
<evidence type="ECO:0000256" key="8">
    <source>
        <dbReference type="ARBA" id="ARBA00023204"/>
    </source>
</evidence>
<sequence>MAMCGGRLIWPQGSLGRRLHHTKVELSQHGVCFHCQSRVTESSPWQPSSHGYLATDTLSRVLNAVDPDPSKFEDTVSQLFGFNYVTGTALMDHTKQLFYLMRYYHPSKVPETNNKDCIFVTKINKFPTTLLYHISKLMTHIGSLAVLHQRTVQSTCEKNGFTVTFTLFTDAMNTSDLKGFCLWILLHISPLYQYDIHGQQSMTKVPIKCNWLAVNDILKSAISPQAGGLDEAKLRCYIKCCISLTSIWEPNTKVIVLIWDQFHKRLNEAFHVPGLGLQDFSSTKKSSASWFEDCFHRCIDSDDNYFSAFNEKGNSFKLFLKLLAVQLIKSKSSNNNQGWKQIKGRFYSKFHQRGMQQLSEVGLEHFIDLFLTLSIVVDTEDVGSRMCDLLDMLPSNRISQRKRIVIWKGLFALILINEDKLLDIKVLAHKLVLQFNAVCREFSQNSDDSNVHYKFWEIISTYLEGIQEVFERSTYLHLSEDQLIGDGFSHLLPVCKDYELHSALSCIQTILLRYRALSMRSSSNNDGPNTAVIKEQHKAIAVALWKHVYPFVKTRSTAMTPPVQLADIAANFTLLAMSMDGDSSVSSPSFLTMIQYFGLQSSQVHTSICCHYLCSILTNQTIVTTLQNSVGTDYHKQVIHAWFRCALLTPNPTEHMQELTTTKTVLIHFIKAVGKKFTNAMTFQEKVSFRDTANHYFGDIIKVINPVLKSTGPQDVINWIYLVCGNIVKFTAKIIYVQSKPQCLLPNILDHLIVPHVLFNPNKTMPGSQLTAIQDNLHLYLEGMALLECKRDPYLQRRIKDIVCQYFLRFPMRGSASTGSIGASIACSTNHPFLTALQESCTPNASDAARNLRLLMLELLHSNYLVITNNQISPNITTSLVFLKELFRRTTVTEEIARNTFVLFSALLDILLVCDSSAVTAVKKLAVGVLQAMLTAFQQVHDSSSGARVTLQTELQVFISRHFGTSYISVLHVMEAVAVLYRSLVIDVMPKLLDEVYNVERKRGVGTDKARRKAVCKLLHHLGDEGKHFIEIMQEEGDLF</sequence>
<evidence type="ECO:0000256" key="5">
    <source>
        <dbReference type="ARBA" id="ARBA00022454"/>
    </source>
</evidence>
<dbReference type="InterPro" id="IPR042320">
    <property type="entry name" value="MMS22-like"/>
</dbReference>
<dbReference type="InterPro" id="IPR029425">
    <property type="entry name" value="MMS22L_N"/>
</dbReference>
<feature type="domain" description="MMS22-like C-terminal" evidence="12">
    <location>
        <begin position="655"/>
        <end position="1022"/>
    </location>
</feature>
<keyword evidence="7" id="KW-0156">Chromatin regulator</keyword>
<keyword evidence="8" id="KW-0234">DNA repair</keyword>
<evidence type="ECO:0000259" key="12">
    <source>
        <dbReference type="Pfam" id="PF14911"/>
    </source>
</evidence>
<keyword evidence="5" id="KW-0158">Chromosome</keyword>
<gene>
    <name evidence="14" type="primary">LOC100372413</name>
</gene>
<evidence type="ECO:0000256" key="10">
    <source>
        <dbReference type="ARBA" id="ARBA00033326"/>
    </source>
</evidence>
<evidence type="ECO:0000259" key="11">
    <source>
        <dbReference type="Pfam" id="PF14910"/>
    </source>
</evidence>
<evidence type="ECO:0000256" key="4">
    <source>
        <dbReference type="ARBA" id="ARBA00021061"/>
    </source>
</evidence>
<accession>A0ABM0LZH1</accession>
<name>A0ABM0LZH1_SACKO</name>
<organism evidence="13 14">
    <name type="scientific">Saccoglossus kowalevskii</name>
    <name type="common">Acorn worm</name>
    <dbReference type="NCBI Taxonomy" id="10224"/>
    <lineage>
        <taxon>Eukaryota</taxon>
        <taxon>Metazoa</taxon>
        <taxon>Hemichordata</taxon>
        <taxon>Enteropneusta</taxon>
        <taxon>Harrimaniidae</taxon>
        <taxon>Saccoglossus</taxon>
    </lineage>
</organism>
<dbReference type="InterPro" id="IPR029424">
    <property type="entry name" value="MMS22L_C"/>
</dbReference>
<feature type="domain" description="Protein MMS22-like N-terminal" evidence="11">
    <location>
        <begin position="31"/>
        <end position="102"/>
    </location>
</feature>
<evidence type="ECO:0000313" key="14">
    <source>
        <dbReference type="RefSeq" id="XP_006813162.1"/>
    </source>
</evidence>
<evidence type="ECO:0000256" key="3">
    <source>
        <dbReference type="ARBA" id="ARBA00006585"/>
    </source>
</evidence>
<comment type="subcellular location">
    <subcellularLocation>
        <location evidence="2">Chromosome</location>
    </subcellularLocation>
    <subcellularLocation>
        <location evidence="1">Nucleus</location>
    </subcellularLocation>
</comment>
<comment type="similarity">
    <text evidence="3">Belongs to the MMS22 family. MMS22L subfamily.</text>
</comment>
<dbReference type="PANTHER" id="PTHR28547">
    <property type="entry name" value="PROTEIN MMS22-LIKE"/>
    <property type="match status" value="1"/>
</dbReference>